<evidence type="ECO:0000313" key="2">
    <source>
        <dbReference type="Proteomes" id="UP000052232"/>
    </source>
</evidence>
<name>A0A0J7XKZ8_9SPHN</name>
<evidence type="ECO:0000313" key="1">
    <source>
        <dbReference type="EMBL" id="KMS51783.1"/>
    </source>
</evidence>
<accession>A0A0J7XKZ8</accession>
<gene>
    <name evidence="1" type="ORF">V473_22910</name>
</gene>
<protein>
    <submittedName>
        <fullName evidence="1">Uncharacterized protein</fullName>
    </submittedName>
</protein>
<reference evidence="1 2" key="1">
    <citation type="journal article" date="2015" name="G3 (Bethesda)">
        <title>Insights into Ongoing Evolution of the Hexachlorocyclohexane Catabolic Pathway from Comparative Genomics of Ten Sphingomonadaceae Strains.</title>
        <authorList>
            <person name="Pearce S.L."/>
            <person name="Oakeshott J.G."/>
            <person name="Pandey G."/>
        </authorList>
    </citation>
    <scope>NUCLEOTIDE SEQUENCE [LARGE SCALE GENOMIC DNA]</scope>
    <source>
        <strain evidence="1 2">LL01</strain>
    </source>
</reference>
<comment type="caution">
    <text evidence="1">The sequence shown here is derived from an EMBL/GenBank/DDBJ whole genome shotgun (WGS) entry which is preliminary data.</text>
</comment>
<organism evidence="1 2">
    <name type="scientific">Sphingobium cupriresistens LL01</name>
    <dbReference type="NCBI Taxonomy" id="1420583"/>
    <lineage>
        <taxon>Bacteria</taxon>
        <taxon>Pseudomonadati</taxon>
        <taxon>Pseudomonadota</taxon>
        <taxon>Alphaproteobacteria</taxon>
        <taxon>Sphingomonadales</taxon>
        <taxon>Sphingomonadaceae</taxon>
        <taxon>Sphingobium</taxon>
    </lineage>
</organism>
<dbReference type="EMBL" id="JACT01000008">
    <property type="protein sequence ID" value="KMS51783.1"/>
    <property type="molecule type" value="Genomic_DNA"/>
</dbReference>
<dbReference type="AlphaFoldDB" id="A0A0J7XKZ8"/>
<dbReference type="STRING" id="1420583.V473_22910"/>
<proteinExistence type="predicted"/>
<dbReference type="Proteomes" id="UP000052232">
    <property type="component" value="Unassembled WGS sequence"/>
</dbReference>
<keyword evidence="2" id="KW-1185">Reference proteome</keyword>
<sequence length="67" mass="7616">MSDGRRSLFIQSDTFLIIEADVIECGAAPAHADIDMPLARLVLTDVNVSHRPAWRALRRQLAFQYEF</sequence>